<comment type="caution">
    <text evidence="3">The sequence shown here is derived from an EMBL/GenBank/DDBJ whole genome shotgun (WGS) entry which is preliminary data.</text>
</comment>
<dbReference type="InterPro" id="IPR047137">
    <property type="entry name" value="ORF3"/>
</dbReference>
<evidence type="ECO:0000313" key="3">
    <source>
        <dbReference type="EMBL" id="TSA87666.1"/>
    </source>
</evidence>
<dbReference type="PANTHER" id="PTHR33824:SF7">
    <property type="entry name" value="POLYKETIDE CYCLASE_DEHYDRASE AND LIPID TRANSPORT SUPERFAMILY PROTEIN"/>
    <property type="match status" value="1"/>
</dbReference>
<feature type="compositionally biased region" description="Gly residues" evidence="1">
    <location>
        <begin position="217"/>
        <end position="226"/>
    </location>
</feature>
<dbReference type="SUPFAM" id="SSF55961">
    <property type="entry name" value="Bet v1-like"/>
    <property type="match status" value="1"/>
</dbReference>
<name>A0A553V5C6_9DEIO</name>
<dbReference type="CDD" id="cd07817">
    <property type="entry name" value="SRPBCC_8"/>
    <property type="match status" value="1"/>
</dbReference>
<dbReference type="AlphaFoldDB" id="A0A553V5C6"/>
<reference evidence="3 4" key="1">
    <citation type="submission" date="2019-07" db="EMBL/GenBank/DDBJ databases">
        <title>Deinococcus detaillus sp. nov., isolated from humus soil in Antarctica.</title>
        <authorList>
            <person name="Zhang K."/>
        </authorList>
    </citation>
    <scope>NUCLEOTIDE SEQUENCE [LARGE SCALE GENOMIC DNA]</scope>
    <source>
        <strain evidence="3 4">H1</strain>
    </source>
</reference>
<accession>A0A553V5C6</accession>
<gene>
    <name evidence="3" type="ORF">FNU79_03685</name>
</gene>
<sequence length="226" mass="23626">MQDTERVAVGALGLGLLILGLGGGAGRRLLVGGLGLGLTAVAVRGSNPLATAIKVEQNNAGQTLISEAVTVNKNAAELYAVWRDLDKLPNLMSHLQSVVVLSEKRSRWTVKAPLGSVSWEAEITADEPGKRLAWASLPGSSIDNNGEILFRPAPGGRGSEVVVRLKYRAPLGTAGVVAARIAGQEPAQQLRDDLMRFKREQELGFAPTTQGQSSGRTGSGRAGGAK</sequence>
<evidence type="ECO:0000313" key="4">
    <source>
        <dbReference type="Proteomes" id="UP000316092"/>
    </source>
</evidence>
<dbReference type="InterPro" id="IPR023393">
    <property type="entry name" value="START-like_dom_sf"/>
</dbReference>
<proteinExistence type="predicted"/>
<dbReference type="Gene3D" id="3.30.530.20">
    <property type="match status" value="1"/>
</dbReference>
<dbReference type="PANTHER" id="PTHR33824">
    <property type="entry name" value="POLYKETIDE CYCLASE/DEHYDRASE AND LIPID TRANSPORT SUPERFAMILY PROTEIN"/>
    <property type="match status" value="1"/>
</dbReference>
<evidence type="ECO:0000256" key="1">
    <source>
        <dbReference type="SAM" id="MobiDB-lite"/>
    </source>
</evidence>
<protein>
    <submittedName>
        <fullName evidence="3">Cyclase</fullName>
    </submittedName>
</protein>
<dbReference type="EMBL" id="VKDB01000002">
    <property type="protein sequence ID" value="TSA87666.1"/>
    <property type="molecule type" value="Genomic_DNA"/>
</dbReference>
<evidence type="ECO:0000259" key="2">
    <source>
        <dbReference type="Pfam" id="PF03364"/>
    </source>
</evidence>
<dbReference type="Pfam" id="PF03364">
    <property type="entry name" value="Polyketide_cyc"/>
    <property type="match status" value="1"/>
</dbReference>
<feature type="region of interest" description="Disordered" evidence="1">
    <location>
        <begin position="198"/>
        <end position="226"/>
    </location>
</feature>
<dbReference type="Proteomes" id="UP000316092">
    <property type="component" value="Unassembled WGS sequence"/>
</dbReference>
<dbReference type="InterPro" id="IPR005031">
    <property type="entry name" value="COQ10_START"/>
</dbReference>
<dbReference type="OrthoDB" id="9797595at2"/>
<feature type="domain" description="Coenzyme Q-binding protein COQ10 START" evidence="2">
    <location>
        <begin position="73"/>
        <end position="194"/>
    </location>
</feature>
<organism evidence="3 4">
    <name type="scientific">Deinococcus detaillensis</name>
    <dbReference type="NCBI Taxonomy" id="2592048"/>
    <lineage>
        <taxon>Bacteria</taxon>
        <taxon>Thermotogati</taxon>
        <taxon>Deinococcota</taxon>
        <taxon>Deinococci</taxon>
        <taxon>Deinococcales</taxon>
        <taxon>Deinococcaceae</taxon>
        <taxon>Deinococcus</taxon>
    </lineage>
</organism>
<keyword evidence="4" id="KW-1185">Reference proteome</keyword>